<protein>
    <submittedName>
        <fullName evidence="1">Uncharacterized protein</fullName>
    </submittedName>
</protein>
<gene>
    <name evidence="1" type="ORF">SAMN05444169_9065</name>
</gene>
<reference evidence="1 2" key="1">
    <citation type="submission" date="2016-11" db="EMBL/GenBank/DDBJ databases">
        <authorList>
            <person name="Jaros S."/>
            <person name="Januszkiewicz K."/>
            <person name="Wedrychowicz H."/>
        </authorList>
    </citation>
    <scope>NUCLEOTIDE SEQUENCE [LARGE SCALE GENOMIC DNA]</scope>
    <source>
        <strain evidence="1 2">GAS242</strain>
    </source>
</reference>
<dbReference type="RefSeq" id="WP_079572714.1">
    <property type="nucleotide sequence ID" value="NZ_LT670818.1"/>
</dbReference>
<evidence type="ECO:0000313" key="1">
    <source>
        <dbReference type="EMBL" id="SHH72480.1"/>
    </source>
</evidence>
<dbReference type="EMBL" id="LT670818">
    <property type="protein sequence ID" value="SHH72480.1"/>
    <property type="molecule type" value="Genomic_DNA"/>
</dbReference>
<proteinExistence type="predicted"/>
<name>A0A1M5VB71_9BRAD</name>
<sequence>MFDFPRLAILGAVLSGAALMLPVRAGAIELSGAWATEADLCSRVFSKKGNQVVFAELSDLFGSGFIIEGNKIRGKSARCTITSRKQDADNLDLGAACATSIMNQNVRFNLKVIDDNNLNRLFPDIPGMSLKYTRCAL</sequence>
<dbReference type="OrthoDB" id="8231111at2"/>
<organism evidence="1 2">
    <name type="scientific">Bradyrhizobium erythrophlei</name>
    <dbReference type="NCBI Taxonomy" id="1437360"/>
    <lineage>
        <taxon>Bacteria</taxon>
        <taxon>Pseudomonadati</taxon>
        <taxon>Pseudomonadota</taxon>
        <taxon>Alphaproteobacteria</taxon>
        <taxon>Hyphomicrobiales</taxon>
        <taxon>Nitrobacteraceae</taxon>
        <taxon>Bradyrhizobium</taxon>
    </lineage>
</organism>
<accession>A0A1M5VB71</accession>
<dbReference type="AlphaFoldDB" id="A0A1M5VB71"/>
<dbReference type="Proteomes" id="UP000190675">
    <property type="component" value="Chromosome I"/>
</dbReference>
<evidence type="ECO:0000313" key="2">
    <source>
        <dbReference type="Proteomes" id="UP000190675"/>
    </source>
</evidence>